<evidence type="ECO:0000313" key="2">
    <source>
        <dbReference type="EMBL" id="GIL82569.1"/>
    </source>
</evidence>
<reference evidence="2" key="1">
    <citation type="journal article" date="2021" name="Proc. Natl. Acad. Sci. U.S.A.">
        <title>Three genomes in the algal genus Volvox reveal the fate of a haploid sex-determining region after a transition to homothallism.</title>
        <authorList>
            <person name="Yamamoto K."/>
            <person name="Hamaji T."/>
            <person name="Kawai-Toyooka H."/>
            <person name="Matsuzaki R."/>
            <person name="Takahashi F."/>
            <person name="Nishimura Y."/>
            <person name="Kawachi M."/>
            <person name="Noguchi H."/>
            <person name="Minakuchi Y."/>
            <person name="Umen J.G."/>
            <person name="Toyoda A."/>
            <person name="Nozaki H."/>
        </authorList>
    </citation>
    <scope>NUCLEOTIDE SEQUENCE</scope>
    <source>
        <strain evidence="2">NIES-3786</strain>
    </source>
</reference>
<sequence>MGVLSPLLSPPSTRLRPLTRVRASLAARTRPSSSSPSSATPPLPLCSDLPDPLPAPPAPPPAPPAPRSTMASCCQSATGSLRNTCRGVRPAAWGLMVWSRRTQLI</sequence>
<evidence type="ECO:0000256" key="1">
    <source>
        <dbReference type="SAM" id="MobiDB-lite"/>
    </source>
</evidence>
<dbReference type="Proteomes" id="UP000747110">
    <property type="component" value="Unassembled WGS sequence"/>
</dbReference>
<feature type="compositionally biased region" description="Pro residues" evidence="1">
    <location>
        <begin position="51"/>
        <end position="66"/>
    </location>
</feature>
<dbReference type="EMBL" id="BNCP01000024">
    <property type="protein sequence ID" value="GIL82569.1"/>
    <property type="molecule type" value="Genomic_DNA"/>
</dbReference>
<keyword evidence="3" id="KW-1185">Reference proteome</keyword>
<comment type="caution">
    <text evidence="2">The sequence shown here is derived from an EMBL/GenBank/DDBJ whole genome shotgun (WGS) entry which is preliminary data.</text>
</comment>
<name>A0A8J4FR59_9CHLO</name>
<feature type="region of interest" description="Disordered" evidence="1">
    <location>
        <begin position="24"/>
        <end position="76"/>
    </location>
</feature>
<evidence type="ECO:0000313" key="3">
    <source>
        <dbReference type="Proteomes" id="UP000747110"/>
    </source>
</evidence>
<proteinExistence type="predicted"/>
<organism evidence="2 3">
    <name type="scientific">Volvox reticuliferus</name>
    <dbReference type="NCBI Taxonomy" id="1737510"/>
    <lineage>
        <taxon>Eukaryota</taxon>
        <taxon>Viridiplantae</taxon>
        <taxon>Chlorophyta</taxon>
        <taxon>core chlorophytes</taxon>
        <taxon>Chlorophyceae</taxon>
        <taxon>CS clade</taxon>
        <taxon>Chlamydomonadales</taxon>
        <taxon>Volvocaceae</taxon>
        <taxon>Volvox</taxon>
    </lineage>
</organism>
<protein>
    <submittedName>
        <fullName evidence="2">Uncharacterized protein</fullName>
    </submittedName>
</protein>
<accession>A0A8J4FR59</accession>
<dbReference type="AlphaFoldDB" id="A0A8J4FR59"/>
<feature type="compositionally biased region" description="Low complexity" evidence="1">
    <location>
        <begin position="24"/>
        <end position="38"/>
    </location>
</feature>
<gene>
    <name evidence="2" type="ORF">Vretifemale_11515</name>
</gene>